<feature type="transmembrane region" description="Helical" evidence="7">
    <location>
        <begin position="134"/>
        <end position="151"/>
    </location>
</feature>
<evidence type="ECO:0000256" key="6">
    <source>
        <dbReference type="SAM" id="MobiDB-lite"/>
    </source>
</evidence>
<evidence type="ECO:0000313" key="8">
    <source>
        <dbReference type="EMBL" id="NEK56538.1"/>
    </source>
</evidence>
<dbReference type="Proteomes" id="UP000470246">
    <property type="component" value="Unassembled WGS sequence"/>
</dbReference>
<feature type="transmembrane region" description="Helical" evidence="7">
    <location>
        <begin position="73"/>
        <end position="92"/>
    </location>
</feature>
<evidence type="ECO:0000256" key="1">
    <source>
        <dbReference type="ARBA" id="ARBA00004651"/>
    </source>
</evidence>
<evidence type="ECO:0000256" key="4">
    <source>
        <dbReference type="ARBA" id="ARBA00022989"/>
    </source>
</evidence>
<dbReference type="Pfam" id="PF03706">
    <property type="entry name" value="LPG_synthase_TM"/>
    <property type="match status" value="1"/>
</dbReference>
<dbReference type="EMBL" id="JAAGWF010000002">
    <property type="protein sequence ID" value="NEK56538.1"/>
    <property type="molecule type" value="Genomic_DNA"/>
</dbReference>
<feature type="transmembrane region" description="Helical" evidence="7">
    <location>
        <begin position="20"/>
        <end position="42"/>
    </location>
</feature>
<feature type="transmembrane region" description="Helical" evidence="7">
    <location>
        <begin position="212"/>
        <end position="231"/>
    </location>
</feature>
<feature type="transmembrane region" description="Helical" evidence="7">
    <location>
        <begin position="158"/>
        <end position="181"/>
    </location>
</feature>
<evidence type="ECO:0000256" key="3">
    <source>
        <dbReference type="ARBA" id="ARBA00022692"/>
    </source>
</evidence>
<gene>
    <name evidence="8" type="ORF">GCU56_01440</name>
</gene>
<dbReference type="AlphaFoldDB" id="A0A7K3VW38"/>
<feature type="region of interest" description="Disordered" evidence="6">
    <location>
        <begin position="317"/>
        <end position="342"/>
    </location>
</feature>
<dbReference type="PANTHER" id="PTHR40277">
    <property type="entry name" value="BLL5419 PROTEIN"/>
    <property type="match status" value="1"/>
</dbReference>
<feature type="transmembrane region" description="Helical" evidence="7">
    <location>
        <begin position="48"/>
        <end position="66"/>
    </location>
</feature>
<comment type="subcellular location">
    <subcellularLocation>
        <location evidence="1">Cell membrane</location>
        <topology evidence="1">Multi-pass membrane protein</topology>
    </subcellularLocation>
</comment>
<reference evidence="8 9" key="1">
    <citation type="submission" date="2020-02" db="EMBL/GenBank/DDBJ databases">
        <title>Geodermatophilus sabuli CPCC 205279 I12A-02694.</title>
        <authorList>
            <person name="Jiang Z."/>
        </authorList>
    </citation>
    <scope>NUCLEOTIDE SEQUENCE [LARGE SCALE GENOMIC DNA]</scope>
    <source>
        <strain evidence="8 9">I12A-02694</strain>
    </source>
</reference>
<evidence type="ECO:0000256" key="2">
    <source>
        <dbReference type="ARBA" id="ARBA00022475"/>
    </source>
</evidence>
<dbReference type="GO" id="GO:0005886">
    <property type="term" value="C:plasma membrane"/>
    <property type="evidence" value="ECO:0007669"/>
    <property type="project" value="UniProtKB-SubCell"/>
</dbReference>
<feature type="transmembrane region" description="Helical" evidence="7">
    <location>
        <begin position="283"/>
        <end position="309"/>
    </location>
</feature>
<name>A0A7K3VW38_9ACTN</name>
<keyword evidence="3 7" id="KW-0812">Transmembrane</keyword>
<sequence>MLPCRRTEADGVRRRAWAGARLLGGVLILAVLVWLLGAGPFLDGLRGLGPGTLLAAMVIGAVITVCSAWRWRVVAAALGVGLPLPGATAAYYRSQFLNSTLPGGVVGDVHRGLRHGMDAGDLGRGVRAVIWERVAGQVVQAAVAVAVLLTLPSPVRAALPQVVTVSVVALGVLLLCGRGMARHGPARAARALRAAAAEARGVLLHPAAARPVLVASLLVVGGHLGMFWLAARAAGVDAPPQQLLPLALVVLLAAAIPLNVAGWGPREGAAAWVFAGTEWGAGAGAAVATAFGVLTLAAVLPGAAVLLAGRRHRASRAIRPAGPGREPAVVHSGTGEDGAAHG</sequence>
<keyword evidence="4 7" id="KW-1133">Transmembrane helix</keyword>
<dbReference type="PANTHER" id="PTHR40277:SF1">
    <property type="entry name" value="BLL5419 PROTEIN"/>
    <property type="match status" value="1"/>
</dbReference>
<evidence type="ECO:0000313" key="9">
    <source>
        <dbReference type="Proteomes" id="UP000470246"/>
    </source>
</evidence>
<organism evidence="8 9">
    <name type="scientific">Geodermatophilus sabuli</name>
    <dbReference type="NCBI Taxonomy" id="1564158"/>
    <lineage>
        <taxon>Bacteria</taxon>
        <taxon>Bacillati</taxon>
        <taxon>Actinomycetota</taxon>
        <taxon>Actinomycetes</taxon>
        <taxon>Geodermatophilales</taxon>
        <taxon>Geodermatophilaceae</taxon>
        <taxon>Geodermatophilus</taxon>
    </lineage>
</organism>
<comment type="caution">
    <text evidence="8">The sequence shown here is derived from an EMBL/GenBank/DDBJ whole genome shotgun (WGS) entry which is preliminary data.</text>
</comment>
<keyword evidence="5 7" id="KW-0472">Membrane</keyword>
<evidence type="ECO:0000256" key="5">
    <source>
        <dbReference type="ARBA" id="ARBA00023136"/>
    </source>
</evidence>
<dbReference type="InterPro" id="IPR022791">
    <property type="entry name" value="L-PG_synthase/AglD"/>
</dbReference>
<keyword evidence="2" id="KW-1003">Cell membrane</keyword>
<feature type="transmembrane region" description="Helical" evidence="7">
    <location>
        <begin position="243"/>
        <end position="263"/>
    </location>
</feature>
<keyword evidence="9" id="KW-1185">Reference proteome</keyword>
<proteinExistence type="predicted"/>
<protein>
    <submittedName>
        <fullName evidence="8">Flippase-like domain-containing protein</fullName>
    </submittedName>
</protein>
<evidence type="ECO:0000256" key="7">
    <source>
        <dbReference type="SAM" id="Phobius"/>
    </source>
</evidence>
<accession>A0A7K3VW38</accession>